<dbReference type="SUPFAM" id="SSF51735">
    <property type="entry name" value="NAD(P)-binding Rossmann-fold domains"/>
    <property type="match status" value="1"/>
</dbReference>
<dbReference type="CDD" id="cd05233">
    <property type="entry name" value="SDR_c"/>
    <property type="match status" value="1"/>
</dbReference>
<dbReference type="GO" id="GO:0004300">
    <property type="term" value="F:enoyl-CoA hydratase activity"/>
    <property type="evidence" value="ECO:0007669"/>
    <property type="project" value="UniProtKB-ARBA"/>
</dbReference>
<evidence type="ECO:0000256" key="3">
    <source>
        <dbReference type="ARBA" id="ARBA00006484"/>
    </source>
</evidence>
<dbReference type="GO" id="GO:0050664">
    <property type="term" value="F:oxidoreductase activity, acting on NAD(P)H, oxygen as acceptor"/>
    <property type="evidence" value="ECO:0007669"/>
    <property type="project" value="TreeGrafter"/>
</dbReference>
<dbReference type="Gene3D" id="3.10.129.10">
    <property type="entry name" value="Hotdog Thioesterase"/>
    <property type="match status" value="1"/>
</dbReference>
<evidence type="ECO:0000313" key="8">
    <source>
        <dbReference type="Proteomes" id="UP000185696"/>
    </source>
</evidence>
<dbReference type="PANTHER" id="PTHR43008:SF4">
    <property type="entry name" value="CHAIN DEHYDROGENASE, PUTATIVE (AFU_ORTHOLOGUE AFUA_4G08710)-RELATED"/>
    <property type="match status" value="1"/>
</dbReference>
<comment type="similarity">
    <text evidence="2">Belongs to the enoyl-CoA hydratase/isomerase family.</text>
</comment>
<dbReference type="EMBL" id="MSIF01000001">
    <property type="protein sequence ID" value="OLF14429.1"/>
    <property type="molecule type" value="Genomic_DNA"/>
</dbReference>
<dbReference type="Gene3D" id="3.40.50.720">
    <property type="entry name" value="NAD(P)-binding Rossmann-like Domain"/>
    <property type="match status" value="1"/>
</dbReference>
<gene>
    <name evidence="7" type="ORF">BLA60_04735</name>
</gene>
<dbReference type="InterPro" id="IPR036291">
    <property type="entry name" value="NAD(P)-bd_dom_sf"/>
</dbReference>
<evidence type="ECO:0000256" key="2">
    <source>
        <dbReference type="ARBA" id="ARBA00005254"/>
    </source>
</evidence>
<evidence type="ECO:0000256" key="5">
    <source>
        <dbReference type="SAM" id="MobiDB-lite"/>
    </source>
</evidence>
<reference evidence="7 8" key="1">
    <citation type="submission" date="2016-12" db="EMBL/GenBank/DDBJ databases">
        <title>The draft genome sequence of Actinophytocola xinjiangensis.</title>
        <authorList>
            <person name="Wang W."/>
            <person name="Yuan L."/>
        </authorList>
    </citation>
    <scope>NUCLEOTIDE SEQUENCE [LARGE SCALE GENOMIC DNA]</scope>
    <source>
        <strain evidence="7 8">CGMCC 4.4663</strain>
    </source>
</reference>
<dbReference type="PRINTS" id="PR00081">
    <property type="entry name" value="GDHRDH"/>
</dbReference>
<evidence type="ECO:0000259" key="6">
    <source>
        <dbReference type="Pfam" id="PF01575"/>
    </source>
</evidence>
<dbReference type="InterPro" id="IPR029069">
    <property type="entry name" value="HotDog_dom_sf"/>
</dbReference>
<evidence type="ECO:0000256" key="4">
    <source>
        <dbReference type="ARBA" id="ARBA00023002"/>
    </source>
</evidence>
<feature type="domain" description="MaoC-like" evidence="6">
    <location>
        <begin position="6"/>
        <end position="96"/>
    </location>
</feature>
<dbReference type="SUPFAM" id="SSF54637">
    <property type="entry name" value="Thioesterase/thiol ester dehydrase-isomerase"/>
    <property type="match status" value="1"/>
</dbReference>
<name>A0A7Z0WT83_9PSEU</name>
<dbReference type="Pfam" id="PF00106">
    <property type="entry name" value="adh_short"/>
    <property type="match status" value="1"/>
</dbReference>
<dbReference type="UniPathway" id="UPA00659"/>
<dbReference type="InterPro" id="IPR002539">
    <property type="entry name" value="MaoC-like_dom"/>
</dbReference>
<evidence type="ECO:0000313" key="7">
    <source>
        <dbReference type="EMBL" id="OLF14429.1"/>
    </source>
</evidence>
<organism evidence="7 8">
    <name type="scientific">Actinophytocola xinjiangensis</name>
    <dbReference type="NCBI Taxonomy" id="485602"/>
    <lineage>
        <taxon>Bacteria</taxon>
        <taxon>Bacillati</taxon>
        <taxon>Actinomycetota</taxon>
        <taxon>Actinomycetes</taxon>
        <taxon>Pseudonocardiales</taxon>
        <taxon>Pseudonocardiaceae</taxon>
    </lineage>
</organism>
<dbReference type="AlphaFoldDB" id="A0A7Z0WT83"/>
<comment type="caution">
    <text evidence="7">The sequence shown here is derived from an EMBL/GenBank/DDBJ whole genome shotgun (WGS) entry which is preliminary data.</text>
</comment>
<accession>A0A7Z0WT83</accession>
<dbReference type="InterPro" id="IPR002347">
    <property type="entry name" value="SDR_fam"/>
</dbReference>
<evidence type="ECO:0000256" key="1">
    <source>
        <dbReference type="ARBA" id="ARBA00005005"/>
    </source>
</evidence>
<keyword evidence="8" id="KW-1185">Reference proteome</keyword>
<proteinExistence type="inferred from homology"/>
<sequence>MSAVGEPSVTFDRGLVELFAEASNDRNPLHTRGEYARATAYGEPVVFGVLAALALLGRMRGVVTDPVRRLTASFRQPVFVGVEYEVVVTGTGDHRRGELRRAGQRVVTVAVRGGDPTDPADPVAGEPAPPTPMRAEPARWTVEDLLPGTTVDGGYRTTRFAELVTRLGLGDGPLPAAHLAALLWSSYLVGMEVPGRQALFTRVTMDFHEERMTGTCSYRAEVRRVDPRFRLVELTGRVLFGRRTVASAMIQALVRPPVTPVALAGPPREVDALPTLEGRVAVVVGASRGLGAALALVLARRGCTVVGCYRDCETEAARLERAAPGGLLRLERGDAADPEFCARLAGEVATRHGRVDLLVCSAAPALRPLRLLAGAAGELADHVADTVRLVATPVAAFLPLLDRAEGQVVAVSSRALSAPPAQWPHYVAAKGAVEHLVHALGPANPRLRFLICRPRRMDTAYVDSVTDDHPAAAPLVVATELVDAIGRFADRPVRGRVPVLEV</sequence>
<keyword evidence="4" id="KW-0560">Oxidoreductase</keyword>
<dbReference type="PANTHER" id="PTHR43008">
    <property type="entry name" value="BENZIL REDUCTASE"/>
    <property type="match status" value="1"/>
</dbReference>
<comment type="similarity">
    <text evidence="3">Belongs to the short-chain dehydrogenases/reductases (SDR) family.</text>
</comment>
<protein>
    <recommendedName>
        <fullName evidence="6">MaoC-like domain-containing protein</fullName>
    </recommendedName>
</protein>
<comment type="pathway">
    <text evidence="1">Lipid metabolism; fatty acid beta-oxidation.</text>
</comment>
<dbReference type="Proteomes" id="UP000185696">
    <property type="component" value="Unassembled WGS sequence"/>
</dbReference>
<dbReference type="GO" id="GO:0006635">
    <property type="term" value="P:fatty acid beta-oxidation"/>
    <property type="evidence" value="ECO:0007669"/>
    <property type="project" value="UniProtKB-UniPathway"/>
</dbReference>
<feature type="region of interest" description="Disordered" evidence="5">
    <location>
        <begin position="112"/>
        <end position="135"/>
    </location>
</feature>
<dbReference type="Pfam" id="PF01575">
    <property type="entry name" value="MaoC_dehydratas"/>
    <property type="match status" value="1"/>
</dbReference>